<feature type="transmembrane region" description="Helical" evidence="6">
    <location>
        <begin position="286"/>
        <end position="313"/>
    </location>
</feature>
<organism evidence="7 8">
    <name type="scientific">Microbacterium halimionae</name>
    <dbReference type="NCBI Taxonomy" id="1526413"/>
    <lineage>
        <taxon>Bacteria</taxon>
        <taxon>Bacillati</taxon>
        <taxon>Actinomycetota</taxon>
        <taxon>Actinomycetes</taxon>
        <taxon>Micrococcales</taxon>
        <taxon>Microbacteriaceae</taxon>
        <taxon>Microbacterium</taxon>
    </lineage>
</organism>
<feature type="transmembrane region" description="Helical" evidence="6">
    <location>
        <begin position="349"/>
        <end position="367"/>
    </location>
</feature>
<feature type="transmembrane region" description="Helical" evidence="6">
    <location>
        <begin position="413"/>
        <end position="434"/>
    </location>
</feature>
<evidence type="ECO:0000256" key="6">
    <source>
        <dbReference type="SAM" id="Phobius"/>
    </source>
</evidence>
<dbReference type="PIRSF" id="PIRSF006060">
    <property type="entry name" value="AA_transporter"/>
    <property type="match status" value="1"/>
</dbReference>
<dbReference type="GO" id="GO:0022857">
    <property type="term" value="F:transmembrane transporter activity"/>
    <property type="evidence" value="ECO:0007669"/>
    <property type="project" value="InterPro"/>
</dbReference>
<dbReference type="PANTHER" id="PTHR42770:SF16">
    <property type="entry name" value="AMINO ACID PERMEASE"/>
    <property type="match status" value="1"/>
</dbReference>
<dbReference type="InterPro" id="IPR002293">
    <property type="entry name" value="AA/rel_permease1"/>
</dbReference>
<comment type="subcellular location">
    <subcellularLocation>
        <location evidence="1">Cell membrane</location>
        <topology evidence="1">Multi-pass membrane protein</topology>
    </subcellularLocation>
</comment>
<keyword evidence="3 6" id="KW-0812">Transmembrane</keyword>
<dbReference type="Proteomes" id="UP000526083">
    <property type="component" value="Unassembled WGS sequence"/>
</dbReference>
<feature type="transmembrane region" description="Helical" evidence="6">
    <location>
        <begin position="454"/>
        <end position="474"/>
    </location>
</feature>
<feature type="transmembrane region" description="Helical" evidence="6">
    <location>
        <begin position="209"/>
        <end position="230"/>
    </location>
</feature>
<keyword evidence="4 6" id="KW-1133">Transmembrane helix</keyword>
<dbReference type="Gene3D" id="1.20.1740.10">
    <property type="entry name" value="Amino acid/polyamine transporter I"/>
    <property type="match status" value="1"/>
</dbReference>
<dbReference type="EMBL" id="JACGWY010000001">
    <property type="protein sequence ID" value="MBA8815507.1"/>
    <property type="molecule type" value="Genomic_DNA"/>
</dbReference>
<feature type="transmembrane region" description="Helical" evidence="6">
    <location>
        <begin position="168"/>
        <end position="189"/>
    </location>
</feature>
<keyword evidence="8" id="KW-1185">Reference proteome</keyword>
<comment type="caution">
    <text evidence="7">The sequence shown here is derived from an EMBL/GenBank/DDBJ whole genome shotgun (WGS) entry which is preliminary data.</text>
</comment>
<evidence type="ECO:0000313" key="8">
    <source>
        <dbReference type="Proteomes" id="UP000526083"/>
    </source>
</evidence>
<dbReference type="GO" id="GO:0005886">
    <property type="term" value="C:plasma membrane"/>
    <property type="evidence" value="ECO:0007669"/>
    <property type="project" value="UniProtKB-SubCell"/>
</dbReference>
<evidence type="ECO:0000256" key="1">
    <source>
        <dbReference type="ARBA" id="ARBA00004651"/>
    </source>
</evidence>
<dbReference type="InterPro" id="IPR050367">
    <property type="entry name" value="APC_superfamily"/>
</dbReference>
<dbReference type="RefSeq" id="WP_167048393.1">
    <property type="nucleotide sequence ID" value="NZ_JAAOZB010000002.1"/>
</dbReference>
<name>A0A7W3JMC6_9MICO</name>
<evidence type="ECO:0000256" key="4">
    <source>
        <dbReference type="ARBA" id="ARBA00022989"/>
    </source>
</evidence>
<accession>A0A7W3JMC6</accession>
<keyword evidence="5 6" id="KW-0472">Membrane</keyword>
<evidence type="ECO:0000256" key="5">
    <source>
        <dbReference type="ARBA" id="ARBA00023136"/>
    </source>
</evidence>
<feature type="transmembrane region" description="Helical" evidence="6">
    <location>
        <begin position="138"/>
        <end position="156"/>
    </location>
</feature>
<reference evidence="7 8" key="1">
    <citation type="submission" date="2020-07" db="EMBL/GenBank/DDBJ databases">
        <title>Sequencing the genomes of 1000 actinobacteria strains.</title>
        <authorList>
            <person name="Klenk H.-P."/>
        </authorList>
    </citation>
    <scope>NUCLEOTIDE SEQUENCE [LARGE SCALE GENOMIC DNA]</scope>
    <source>
        <strain evidence="7 8">DSM 27576</strain>
    </source>
</reference>
<evidence type="ECO:0000256" key="3">
    <source>
        <dbReference type="ARBA" id="ARBA00022692"/>
    </source>
</evidence>
<protein>
    <submittedName>
        <fullName evidence="7">Amino acid transporter</fullName>
    </submittedName>
</protein>
<feature type="transmembrane region" description="Helical" evidence="6">
    <location>
        <begin position="21"/>
        <end position="46"/>
    </location>
</feature>
<keyword evidence="2" id="KW-1003">Cell membrane</keyword>
<feature type="transmembrane region" description="Helical" evidence="6">
    <location>
        <begin position="99"/>
        <end position="126"/>
    </location>
</feature>
<feature type="transmembrane region" description="Helical" evidence="6">
    <location>
        <begin position="242"/>
        <end position="266"/>
    </location>
</feature>
<proteinExistence type="predicted"/>
<evidence type="ECO:0000313" key="7">
    <source>
        <dbReference type="EMBL" id="MBA8815507.1"/>
    </source>
</evidence>
<gene>
    <name evidence="7" type="ORF">FHX48_000559</name>
</gene>
<feature type="transmembrane region" description="Helical" evidence="6">
    <location>
        <begin position="373"/>
        <end position="401"/>
    </location>
</feature>
<dbReference type="PANTHER" id="PTHR42770">
    <property type="entry name" value="AMINO ACID TRANSPORTER-RELATED"/>
    <property type="match status" value="1"/>
</dbReference>
<sequence length="491" mass="51580">MTQLESTGVAAPAKRSLTGSLGVTAIVFMVVAAASPLTVVGGAAPLGILIGNGVGFPSLYVISAVVLLLFSVGLATMARHVPKPGAFFTYAGYGLGRSTGLAAAWIAMLTYTTIQVSVYGYVGYILSYTVESVGGPSIAWWLFSLIVIALVGVLGYRHINLSSKVLGVLLVAEVGIVLVMVAAVMINGGPQGLSLDTFVPSNIASGSPGVGLMFAIAAFIGFEATAIFRDEAKNPNRTIPRATYAAVIGIGVFYTLASWGLVMAWGPDGIMDAAAEDPGNLILRTMSIYLGSAGEIITNILLITSMFACVLSFHNVVTRYQHSMSNAGVMPEKVGTVHHTHLSPHISSVVQTVTAAVLIVVFAIFQLDPVLQVFTWFAGVATLAIALLMALTSIAVIVYFAKTKKDRRVWQTIVAPGLGFVGLIVSAVLIIANFPVLVGDADADGNPVFGGVSWVLLALIVVFPLFGFVQAWWIRTRRPLAYAKLIDTISS</sequence>
<evidence type="ECO:0000256" key="2">
    <source>
        <dbReference type="ARBA" id="ARBA00022475"/>
    </source>
</evidence>
<dbReference type="AlphaFoldDB" id="A0A7W3JMC6"/>
<dbReference type="Pfam" id="PF13520">
    <property type="entry name" value="AA_permease_2"/>
    <property type="match status" value="1"/>
</dbReference>
<feature type="transmembrane region" description="Helical" evidence="6">
    <location>
        <begin position="58"/>
        <end position="78"/>
    </location>
</feature>